<proteinExistence type="predicted"/>
<comment type="caution">
    <text evidence="1">The sequence shown here is derived from an EMBL/GenBank/DDBJ whole genome shotgun (WGS) entry which is preliminary data.</text>
</comment>
<dbReference type="Proteomes" id="UP000241764">
    <property type="component" value="Unassembled WGS sequence"/>
</dbReference>
<keyword evidence="2" id="KW-1185">Reference proteome</keyword>
<evidence type="ECO:0000313" key="2">
    <source>
        <dbReference type="Proteomes" id="UP000241764"/>
    </source>
</evidence>
<evidence type="ECO:0000313" key="1">
    <source>
        <dbReference type="EMBL" id="PSH65321.1"/>
    </source>
</evidence>
<sequence>MVEDAIVIAKPYGEEEIADALTACWRGQIGFLETVFQKNWFGAPDAAHRHQSSIALVTECKLI</sequence>
<reference evidence="2" key="1">
    <citation type="submission" date="2017-11" db="EMBL/GenBank/DDBJ databases">
        <authorList>
            <person name="Kuznetsova I."/>
            <person name="Sazanova A."/>
            <person name="Chirak E."/>
            <person name="Safronova V."/>
            <person name="Willems A."/>
        </authorList>
    </citation>
    <scope>NUCLEOTIDE SEQUENCE [LARGE SCALE GENOMIC DNA]</scope>
    <source>
        <strain evidence="2">CCBAU 03422</strain>
    </source>
</reference>
<protein>
    <submittedName>
        <fullName evidence="1">Uncharacterized protein</fullName>
    </submittedName>
</protein>
<dbReference type="AlphaFoldDB" id="A0A2P7BFQ0"/>
<name>A0A2P7BFQ0_9HYPH</name>
<accession>A0A2P7BFQ0</accession>
<gene>
    <name evidence="1" type="ORF">CU103_09985</name>
</gene>
<organism evidence="1 2">
    <name type="scientific">Phyllobacterium sophorae</name>
    <dbReference type="NCBI Taxonomy" id="1520277"/>
    <lineage>
        <taxon>Bacteria</taxon>
        <taxon>Pseudomonadati</taxon>
        <taxon>Pseudomonadota</taxon>
        <taxon>Alphaproteobacteria</taxon>
        <taxon>Hyphomicrobiales</taxon>
        <taxon>Phyllobacteriaceae</taxon>
        <taxon>Phyllobacterium</taxon>
    </lineage>
</organism>
<dbReference type="EMBL" id="PGGM01000003">
    <property type="protein sequence ID" value="PSH65321.1"/>
    <property type="molecule type" value="Genomic_DNA"/>
</dbReference>